<organism evidence="1 2">
    <name type="scientific">Micavibrio aeruginosavorus</name>
    <dbReference type="NCBI Taxonomy" id="349221"/>
    <lineage>
        <taxon>Bacteria</taxon>
        <taxon>Pseudomonadati</taxon>
        <taxon>Bdellovibrionota</taxon>
        <taxon>Bdellovibrionia</taxon>
        <taxon>Bdellovibrionales</taxon>
        <taxon>Pseudobdellovibrionaceae</taxon>
        <taxon>Micavibrio</taxon>
    </lineage>
</organism>
<protein>
    <submittedName>
        <fullName evidence="1">Uncharacterized protein</fullName>
    </submittedName>
</protein>
<sequence length="104" mass="11549">MSIKSFEEAVRAVQSAYDEGLENKDSSQRLESIRLAGELGSIAWMNFGTAEELKPVADILSGRCKRAFLGTLKEIVTANNNRESLIASNLRPYVVEAFHEVRFG</sequence>
<gene>
    <name evidence="1" type="ORF">DI586_01305</name>
</gene>
<name>A0A2W5HU58_9BACT</name>
<proteinExistence type="predicted"/>
<evidence type="ECO:0000313" key="1">
    <source>
        <dbReference type="EMBL" id="PZP57169.1"/>
    </source>
</evidence>
<reference evidence="1 2" key="1">
    <citation type="submission" date="2017-08" db="EMBL/GenBank/DDBJ databases">
        <title>Infants hospitalized years apart are colonized by the same room-sourced microbial strains.</title>
        <authorList>
            <person name="Brooks B."/>
            <person name="Olm M.R."/>
            <person name="Firek B.A."/>
            <person name="Baker R."/>
            <person name="Thomas B.C."/>
            <person name="Morowitz M.J."/>
            <person name="Banfield J.F."/>
        </authorList>
    </citation>
    <scope>NUCLEOTIDE SEQUENCE [LARGE SCALE GENOMIC DNA]</scope>
    <source>
        <strain evidence="1">S2_006_000_R2_64</strain>
    </source>
</reference>
<dbReference type="AlphaFoldDB" id="A0A2W5HU58"/>
<dbReference type="Proteomes" id="UP000249739">
    <property type="component" value="Unassembled WGS sequence"/>
</dbReference>
<comment type="caution">
    <text evidence="1">The sequence shown here is derived from an EMBL/GenBank/DDBJ whole genome shotgun (WGS) entry which is preliminary data.</text>
</comment>
<evidence type="ECO:0000313" key="2">
    <source>
        <dbReference type="Proteomes" id="UP000249739"/>
    </source>
</evidence>
<dbReference type="EMBL" id="QFOT01000006">
    <property type="protein sequence ID" value="PZP57169.1"/>
    <property type="molecule type" value="Genomic_DNA"/>
</dbReference>
<accession>A0A2W5HU58</accession>